<dbReference type="AlphaFoldDB" id="A0AA39WKI8"/>
<feature type="compositionally biased region" description="Low complexity" evidence="1">
    <location>
        <begin position="156"/>
        <end position="170"/>
    </location>
</feature>
<feature type="compositionally biased region" description="Acidic residues" evidence="1">
    <location>
        <begin position="355"/>
        <end position="366"/>
    </location>
</feature>
<feature type="compositionally biased region" description="Acidic residues" evidence="1">
    <location>
        <begin position="456"/>
        <end position="469"/>
    </location>
</feature>
<feature type="region of interest" description="Disordered" evidence="1">
    <location>
        <begin position="1"/>
        <end position="93"/>
    </location>
</feature>
<organism evidence="2 3">
    <name type="scientific">Immersiella caudata</name>
    <dbReference type="NCBI Taxonomy" id="314043"/>
    <lineage>
        <taxon>Eukaryota</taxon>
        <taxon>Fungi</taxon>
        <taxon>Dikarya</taxon>
        <taxon>Ascomycota</taxon>
        <taxon>Pezizomycotina</taxon>
        <taxon>Sordariomycetes</taxon>
        <taxon>Sordariomycetidae</taxon>
        <taxon>Sordariales</taxon>
        <taxon>Lasiosphaeriaceae</taxon>
        <taxon>Immersiella</taxon>
    </lineage>
</organism>
<feature type="compositionally biased region" description="Basic and acidic residues" evidence="1">
    <location>
        <begin position="60"/>
        <end position="75"/>
    </location>
</feature>
<gene>
    <name evidence="2" type="ORF">B0T14DRAFT_257831</name>
</gene>
<evidence type="ECO:0000256" key="1">
    <source>
        <dbReference type="SAM" id="MobiDB-lite"/>
    </source>
</evidence>
<feature type="region of interest" description="Disordered" evidence="1">
    <location>
        <begin position="109"/>
        <end position="366"/>
    </location>
</feature>
<feature type="region of interest" description="Disordered" evidence="1">
    <location>
        <begin position="437"/>
        <end position="469"/>
    </location>
</feature>
<accession>A0AA39WKI8</accession>
<name>A0AA39WKI8_9PEZI</name>
<protein>
    <submittedName>
        <fullName evidence="2">Uncharacterized protein</fullName>
    </submittedName>
</protein>
<keyword evidence="3" id="KW-1185">Reference proteome</keyword>
<dbReference type="EMBL" id="JAULSU010000005">
    <property type="protein sequence ID" value="KAK0617103.1"/>
    <property type="molecule type" value="Genomic_DNA"/>
</dbReference>
<feature type="compositionally biased region" description="Polar residues" evidence="1">
    <location>
        <begin position="1"/>
        <end position="14"/>
    </location>
</feature>
<evidence type="ECO:0000313" key="3">
    <source>
        <dbReference type="Proteomes" id="UP001175000"/>
    </source>
</evidence>
<feature type="compositionally biased region" description="Basic and acidic residues" evidence="1">
    <location>
        <begin position="244"/>
        <end position="262"/>
    </location>
</feature>
<dbReference type="Proteomes" id="UP001175000">
    <property type="component" value="Unassembled WGS sequence"/>
</dbReference>
<reference evidence="2" key="1">
    <citation type="submission" date="2023-06" db="EMBL/GenBank/DDBJ databases">
        <title>Genome-scale phylogeny and comparative genomics of the fungal order Sordariales.</title>
        <authorList>
            <consortium name="Lawrence Berkeley National Laboratory"/>
            <person name="Hensen N."/>
            <person name="Bonometti L."/>
            <person name="Westerberg I."/>
            <person name="Brannstrom I.O."/>
            <person name="Guillou S."/>
            <person name="Cros-Aarteil S."/>
            <person name="Calhoun S."/>
            <person name="Haridas S."/>
            <person name="Kuo A."/>
            <person name="Mondo S."/>
            <person name="Pangilinan J."/>
            <person name="Riley R."/>
            <person name="Labutti K."/>
            <person name="Andreopoulos B."/>
            <person name="Lipzen A."/>
            <person name="Chen C."/>
            <person name="Yanf M."/>
            <person name="Daum C."/>
            <person name="Ng V."/>
            <person name="Clum A."/>
            <person name="Steindorff A."/>
            <person name="Ohm R."/>
            <person name="Martin F."/>
            <person name="Silar P."/>
            <person name="Natvig D."/>
            <person name="Lalanne C."/>
            <person name="Gautier V."/>
            <person name="Ament-Velasquez S.L."/>
            <person name="Kruys A."/>
            <person name="Hutchinson M.I."/>
            <person name="Powell A.J."/>
            <person name="Barry K."/>
            <person name="Miller A.N."/>
            <person name="Grigoriev I.V."/>
            <person name="Debuchy R."/>
            <person name="Gladieux P."/>
            <person name="Thoren M.H."/>
            <person name="Johannesson H."/>
        </authorList>
    </citation>
    <scope>NUCLEOTIDE SEQUENCE</scope>
    <source>
        <strain evidence="2">CBS 606.72</strain>
    </source>
</reference>
<feature type="compositionally biased region" description="Polar residues" evidence="1">
    <location>
        <begin position="263"/>
        <end position="272"/>
    </location>
</feature>
<proteinExistence type="predicted"/>
<evidence type="ECO:0000313" key="2">
    <source>
        <dbReference type="EMBL" id="KAK0617103.1"/>
    </source>
</evidence>
<feature type="compositionally biased region" description="Polar residues" evidence="1">
    <location>
        <begin position="342"/>
        <end position="351"/>
    </location>
</feature>
<comment type="caution">
    <text evidence="2">The sequence shown here is derived from an EMBL/GenBank/DDBJ whole genome shotgun (WGS) entry which is preliminary data.</text>
</comment>
<sequence length="499" mass="54444">MPPLQKSYSDQSNRNAKRPQWQRTNSHPNAQPPAPKPLVPVSESTKNKLQAFQFAPPKTILDKIPEPPKSDKENDIAAPPPKATPRAPHAVGNAVTPIARLAWQDLLGVPEEGKMEEDDTSPSERIMWRPDDSNEVSNSSTSPVLGRKGRKRRARSSSPVSSPATTRTPAVNAKLRAPGLHTPRTDPAVELWDRGTTGVMNPLLARMMVSSSPRPPKADGSPVTDRSLRKSISCGSNWPKRRRMEQLDVEHAAKSQDNERPNTKSSLVSALLQTVDGEIRKSNTSIEEEEQTSSPSRRRSPRRSRTDARPVVRPSPIREAPEPDVSEPMRSSSAAVDEPVNNAAQPMTTRAPSDYGDDDFGDDDFDEDTLMELDTIVKQPAHADTTLVAAEESPPTVAASCPPKAIVDDEFDEFGDLDDDLFEGAEGLVAEVESKFVSQAAGQGKQQKELPRTNVGEEEDDPYGLGDDFGDDFDLEAIELAATQSASRASALTHVRSVR</sequence>